<evidence type="ECO:0000313" key="4">
    <source>
        <dbReference type="Proteomes" id="UP000075515"/>
    </source>
</evidence>
<dbReference type="EMBL" id="JEME01003307">
    <property type="protein sequence ID" value="KYG01299.1"/>
    <property type="molecule type" value="Genomic_DNA"/>
</dbReference>
<dbReference type="GO" id="GO:0003700">
    <property type="term" value="F:DNA-binding transcription factor activity"/>
    <property type="evidence" value="ECO:0007669"/>
    <property type="project" value="TreeGrafter"/>
</dbReference>
<protein>
    <recommendedName>
        <fullName evidence="5">Rrf2 family transcriptional regulator</fullName>
    </recommendedName>
</protein>
<gene>
    <name evidence="1" type="ORF">BE18_10460</name>
    <name evidence="2" type="ORF">BE21_06320</name>
</gene>
<sequence>MSSGRFAIATHALALLAQTEESCASDELSASINTNPAFLRRILARLSQAGLIEAREGRAGGYRLARPAKKIRLSEVYAAVEPDGAIAPSPCEPNARCPIGAGIQRAFDEVAEAANEGLLRGLAQKTVADIALRAQHLGRPAPAPVKAG</sequence>
<evidence type="ECO:0008006" key="5">
    <source>
        <dbReference type="Google" id="ProtNLM"/>
    </source>
</evidence>
<organism evidence="1 4">
    <name type="scientific">Sorangium cellulosum</name>
    <name type="common">Polyangium cellulosum</name>
    <dbReference type="NCBI Taxonomy" id="56"/>
    <lineage>
        <taxon>Bacteria</taxon>
        <taxon>Pseudomonadati</taxon>
        <taxon>Myxococcota</taxon>
        <taxon>Polyangia</taxon>
        <taxon>Polyangiales</taxon>
        <taxon>Polyangiaceae</taxon>
        <taxon>Sorangium</taxon>
    </lineage>
</organism>
<dbReference type="PANTHER" id="PTHR33221">
    <property type="entry name" value="WINGED HELIX-TURN-HELIX TRANSCRIPTIONAL REGULATOR, RRF2 FAMILY"/>
    <property type="match status" value="1"/>
</dbReference>
<dbReference type="PANTHER" id="PTHR33221:SF15">
    <property type="entry name" value="HTH-TYPE TRANSCRIPTIONAL REGULATOR YWGB-RELATED"/>
    <property type="match status" value="1"/>
</dbReference>
<accession>A0A150T7K2</accession>
<evidence type="ECO:0000313" key="3">
    <source>
        <dbReference type="Proteomes" id="UP000075502"/>
    </source>
</evidence>
<reference evidence="3 4" key="1">
    <citation type="submission" date="2014-02" db="EMBL/GenBank/DDBJ databases">
        <title>The small core and large imbalanced accessory genome model reveals a collaborative survival strategy of Sorangium cellulosum strains in nature.</title>
        <authorList>
            <person name="Han K."/>
            <person name="Peng R."/>
            <person name="Blom J."/>
            <person name="Li Y.-Z."/>
        </authorList>
    </citation>
    <scope>NUCLEOTIDE SEQUENCE [LARGE SCALE GENOMIC DNA]</scope>
    <source>
        <strain evidence="2 3">So0007-03</strain>
        <strain evidence="1 4">So0149</strain>
    </source>
</reference>
<dbReference type="InterPro" id="IPR036388">
    <property type="entry name" value="WH-like_DNA-bd_sf"/>
</dbReference>
<dbReference type="InterPro" id="IPR000944">
    <property type="entry name" value="Tscrpt_reg_Rrf2"/>
</dbReference>
<proteinExistence type="predicted"/>
<evidence type="ECO:0000313" key="2">
    <source>
        <dbReference type="EMBL" id="KYG01299.1"/>
    </source>
</evidence>
<dbReference type="PROSITE" id="PS51197">
    <property type="entry name" value="HTH_RRF2_2"/>
    <property type="match status" value="1"/>
</dbReference>
<dbReference type="GO" id="GO:0005829">
    <property type="term" value="C:cytosol"/>
    <property type="evidence" value="ECO:0007669"/>
    <property type="project" value="TreeGrafter"/>
</dbReference>
<dbReference type="Pfam" id="PF02082">
    <property type="entry name" value="Rrf2"/>
    <property type="match status" value="1"/>
</dbReference>
<evidence type="ECO:0000313" key="1">
    <source>
        <dbReference type="EMBL" id="KYF92472.1"/>
    </source>
</evidence>
<dbReference type="Proteomes" id="UP000075502">
    <property type="component" value="Unassembled WGS sequence"/>
</dbReference>
<dbReference type="AlphaFoldDB" id="A0A150T7K2"/>
<dbReference type="InterPro" id="IPR036390">
    <property type="entry name" value="WH_DNA-bd_sf"/>
</dbReference>
<dbReference type="SUPFAM" id="SSF46785">
    <property type="entry name" value="Winged helix' DNA-binding domain"/>
    <property type="match status" value="1"/>
</dbReference>
<dbReference type="Proteomes" id="UP000075515">
    <property type="component" value="Unassembled WGS sequence"/>
</dbReference>
<dbReference type="InterPro" id="IPR030489">
    <property type="entry name" value="TR_Rrf2-type_CS"/>
</dbReference>
<dbReference type="PROSITE" id="PS01332">
    <property type="entry name" value="HTH_RRF2_1"/>
    <property type="match status" value="1"/>
</dbReference>
<comment type="caution">
    <text evidence="1">The sequence shown here is derived from an EMBL/GenBank/DDBJ whole genome shotgun (WGS) entry which is preliminary data.</text>
</comment>
<dbReference type="Gene3D" id="1.10.10.10">
    <property type="entry name" value="Winged helix-like DNA-binding domain superfamily/Winged helix DNA-binding domain"/>
    <property type="match status" value="1"/>
</dbReference>
<name>A0A150T7K2_SORCE</name>
<dbReference type="EMBL" id="JEMC01001931">
    <property type="protein sequence ID" value="KYF92472.1"/>
    <property type="molecule type" value="Genomic_DNA"/>
</dbReference>